<evidence type="ECO:0000313" key="1">
    <source>
        <dbReference type="EnsemblMetazoa" id="XP_031778431"/>
    </source>
</evidence>
<dbReference type="OrthoDB" id="7700848at2759"/>
<accession>A0A7M7Q265</accession>
<name>A0A7M7Q265_NASVI</name>
<dbReference type="Proteomes" id="UP000002358">
    <property type="component" value="Chromosome 2"/>
</dbReference>
<dbReference type="PANTHER" id="PTHR33332">
    <property type="entry name" value="REVERSE TRANSCRIPTASE DOMAIN-CONTAINING PROTEIN"/>
    <property type="match status" value="1"/>
</dbReference>
<dbReference type="KEGG" id="nvi:116416082"/>
<evidence type="ECO:0000313" key="2">
    <source>
        <dbReference type="Proteomes" id="UP000002358"/>
    </source>
</evidence>
<protein>
    <submittedName>
        <fullName evidence="1">Uncharacterized protein</fullName>
    </submittedName>
</protein>
<dbReference type="RefSeq" id="XP_031778431.1">
    <property type="nucleotide sequence ID" value="XM_031922571.1"/>
</dbReference>
<organism evidence="1 2">
    <name type="scientific">Nasonia vitripennis</name>
    <name type="common">Parasitic wasp</name>
    <dbReference type="NCBI Taxonomy" id="7425"/>
    <lineage>
        <taxon>Eukaryota</taxon>
        <taxon>Metazoa</taxon>
        <taxon>Ecdysozoa</taxon>
        <taxon>Arthropoda</taxon>
        <taxon>Hexapoda</taxon>
        <taxon>Insecta</taxon>
        <taxon>Pterygota</taxon>
        <taxon>Neoptera</taxon>
        <taxon>Endopterygota</taxon>
        <taxon>Hymenoptera</taxon>
        <taxon>Apocrita</taxon>
        <taxon>Proctotrupomorpha</taxon>
        <taxon>Chalcidoidea</taxon>
        <taxon>Pteromalidae</taxon>
        <taxon>Pteromalinae</taxon>
        <taxon>Nasonia</taxon>
    </lineage>
</organism>
<dbReference type="EnsemblMetazoa" id="XM_031922571">
    <property type="protein sequence ID" value="XP_031778431"/>
    <property type="gene ID" value="LOC116416082"/>
</dbReference>
<dbReference type="GeneID" id="116416082"/>
<keyword evidence="2" id="KW-1185">Reference proteome</keyword>
<reference evidence="1" key="1">
    <citation type="submission" date="2021-01" db="UniProtKB">
        <authorList>
            <consortium name="EnsemblMetazoa"/>
        </authorList>
    </citation>
    <scope>IDENTIFICATION</scope>
</reference>
<proteinExistence type="predicted"/>
<sequence length="169" mass="18776">MTEIVLLTGKRIPTIKPMKVGGETITTKPSAKYLGVTLDTKLNYEEHLNRVCKKAMTRIGQLSRLMANVRGPRPTVRRLLMATTNSILLYGAEVWADAMSMNKYRNKITAVQRRGALRIACSYRTVAAEASLVIAGVIPVDLLATERKRIYDARLASNSISIAAEEREK</sequence>
<dbReference type="InParanoid" id="A0A7M7Q265"/>
<dbReference type="AlphaFoldDB" id="A0A7M7Q265"/>